<evidence type="ECO:0000313" key="3">
    <source>
        <dbReference type="Proteomes" id="UP000011693"/>
    </source>
</evidence>
<keyword evidence="1" id="KW-0472">Membrane</keyword>
<keyword evidence="3" id="KW-1185">Reference proteome</keyword>
<keyword evidence="1" id="KW-0812">Transmembrane</keyword>
<feature type="transmembrane region" description="Helical" evidence="1">
    <location>
        <begin position="17"/>
        <end position="41"/>
    </location>
</feature>
<protein>
    <submittedName>
        <fullName evidence="2">Uncharacterized protein</fullName>
    </submittedName>
</protein>
<dbReference type="EMBL" id="AOIN01000056">
    <property type="protein sequence ID" value="ELY99660.1"/>
    <property type="molecule type" value="Genomic_DNA"/>
</dbReference>
<evidence type="ECO:0000256" key="1">
    <source>
        <dbReference type="SAM" id="Phobius"/>
    </source>
</evidence>
<organism evidence="2 3">
    <name type="scientific">Natrialba chahannaoensis JCM 10990</name>
    <dbReference type="NCBI Taxonomy" id="1227492"/>
    <lineage>
        <taxon>Archaea</taxon>
        <taxon>Methanobacteriati</taxon>
        <taxon>Methanobacteriota</taxon>
        <taxon>Stenosarchaea group</taxon>
        <taxon>Halobacteria</taxon>
        <taxon>Halobacteriales</taxon>
        <taxon>Natrialbaceae</taxon>
        <taxon>Natrialba</taxon>
    </lineage>
</organism>
<keyword evidence="1" id="KW-1133">Transmembrane helix</keyword>
<proteinExistence type="predicted"/>
<dbReference type="Proteomes" id="UP000011693">
    <property type="component" value="Unassembled WGS sequence"/>
</dbReference>
<gene>
    <name evidence="2" type="ORF">C482_09242</name>
</gene>
<accession>M0ALS1</accession>
<reference evidence="2 3" key="1">
    <citation type="journal article" date="2014" name="PLoS Genet.">
        <title>Phylogenetically driven sequencing of extremely halophilic archaea reveals strategies for static and dynamic osmo-response.</title>
        <authorList>
            <person name="Becker E.A."/>
            <person name="Seitzer P.M."/>
            <person name="Tritt A."/>
            <person name="Larsen D."/>
            <person name="Krusor M."/>
            <person name="Yao A.I."/>
            <person name="Wu D."/>
            <person name="Madern D."/>
            <person name="Eisen J.A."/>
            <person name="Darling A.E."/>
            <person name="Facciotti M.T."/>
        </authorList>
    </citation>
    <scope>NUCLEOTIDE SEQUENCE [LARGE SCALE GENOMIC DNA]</scope>
    <source>
        <strain evidence="2 3">JCM 10990</strain>
    </source>
</reference>
<evidence type="ECO:0000313" key="2">
    <source>
        <dbReference type="EMBL" id="ELY99660.1"/>
    </source>
</evidence>
<dbReference type="AlphaFoldDB" id="M0ALS1"/>
<feature type="non-terminal residue" evidence="2">
    <location>
        <position position="64"/>
    </location>
</feature>
<name>M0ALS1_9EURY</name>
<comment type="caution">
    <text evidence="2">The sequence shown here is derived from an EMBL/GenBank/DDBJ whole genome shotgun (WGS) entry which is preliminary data.</text>
</comment>
<sequence>MSAESDTQSTVGIETSIGWPVGGAVGGAVGALAFGALIWLFDPEVVSAAIPGIYGLDPVSYTHL</sequence>